<feature type="transmembrane region" description="Helical" evidence="5">
    <location>
        <begin position="60"/>
        <end position="81"/>
    </location>
</feature>
<evidence type="ECO:0000256" key="1">
    <source>
        <dbReference type="ARBA" id="ARBA00004141"/>
    </source>
</evidence>
<evidence type="ECO:0000313" key="8">
    <source>
        <dbReference type="Proteomes" id="UP000218899"/>
    </source>
</evidence>
<dbReference type="OrthoDB" id="2987623at2"/>
<keyword evidence="8" id="KW-1185">Reference proteome</keyword>
<reference evidence="7 8" key="1">
    <citation type="submission" date="2015-08" db="EMBL/GenBank/DDBJ databases">
        <title>Complete genome sequence of Sulfurifustis variabilis.</title>
        <authorList>
            <person name="Miura A."/>
            <person name="Kojima H."/>
            <person name="Fukui M."/>
        </authorList>
    </citation>
    <scope>NUCLEOTIDE SEQUENCE [LARGE SCALE GENOMIC DNA]</scope>
    <source>
        <strain evidence="8">skN76</strain>
    </source>
</reference>
<feature type="transmembrane region" description="Helical" evidence="5">
    <location>
        <begin position="178"/>
        <end position="201"/>
    </location>
</feature>
<accession>A0A1B4V1T9</accession>
<evidence type="ECO:0000256" key="4">
    <source>
        <dbReference type="ARBA" id="ARBA00023136"/>
    </source>
</evidence>
<keyword evidence="4 5" id="KW-0472">Membrane</keyword>
<protein>
    <recommendedName>
        <fullName evidence="6">Yip1 domain-containing protein</fullName>
    </recommendedName>
</protein>
<dbReference type="InterPro" id="IPR006977">
    <property type="entry name" value="Yip1_dom"/>
</dbReference>
<evidence type="ECO:0000313" key="7">
    <source>
        <dbReference type="EMBL" id="BAU47450.1"/>
    </source>
</evidence>
<dbReference type="GO" id="GO:0016020">
    <property type="term" value="C:membrane"/>
    <property type="evidence" value="ECO:0007669"/>
    <property type="project" value="UniProtKB-SubCell"/>
</dbReference>
<dbReference type="RefSeq" id="WP_096459265.1">
    <property type="nucleotide sequence ID" value="NZ_AP014936.1"/>
</dbReference>
<dbReference type="AlphaFoldDB" id="A0A1B4V1T9"/>
<evidence type="ECO:0000256" key="3">
    <source>
        <dbReference type="ARBA" id="ARBA00022989"/>
    </source>
</evidence>
<dbReference type="KEGG" id="sva:SVA_0871"/>
<keyword evidence="2 5" id="KW-0812">Transmembrane</keyword>
<dbReference type="Pfam" id="PF04893">
    <property type="entry name" value="Yip1"/>
    <property type="match status" value="1"/>
</dbReference>
<gene>
    <name evidence="7" type="ORF">SVA_0871</name>
</gene>
<evidence type="ECO:0000256" key="2">
    <source>
        <dbReference type="ARBA" id="ARBA00022692"/>
    </source>
</evidence>
<sequence>MSFAFAPSPWLAIWLSPRATVRRLLDGPPRHREHILGTLFAISDALGIAVLRNWGDGLDLEVILLIAVGLAPVRMVFYLYMYPALAWLTGRWLGGQASLRDIRIATAWSFVPALGAALLWIPEIALFGDELFMSEHPTIEGSPWLTGALYAFVALEVVGLAWFGVVFLAALAEAQRFAVWRAVASVALAVALLVGPIYFGLNWLAGGIEP</sequence>
<name>A0A1B4V1T9_9GAMM</name>
<evidence type="ECO:0000259" key="6">
    <source>
        <dbReference type="Pfam" id="PF04893"/>
    </source>
</evidence>
<proteinExistence type="predicted"/>
<comment type="subcellular location">
    <subcellularLocation>
        <location evidence="1">Membrane</location>
        <topology evidence="1">Multi-pass membrane protein</topology>
    </subcellularLocation>
</comment>
<feature type="transmembrane region" description="Helical" evidence="5">
    <location>
        <begin position="102"/>
        <end position="128"/>
    </location>
</feature>
<organism evidence="7 8">
    <name type="scientific">Sulfurifustis variabilis</name>
    <dbReference type="NCBI Taxonomy" id="1675686"/>
    <lineage>
        <taxon>Bacteria</taxon>
        <taxon>Pseudomonadati</taxon>
        <taxon>Pseudomonadota</taxon>
        <taxon>Gammaproteobacteria</taxon>
        <taxon>Acidiferrobacterales</taxon>
        <taxon>Acidiferrobacteraceae</taxon>
        <taxon>Sulfurifustis</taxon>
    </lineage>
</organism>
<evidence type="ECO:0000256" key="5">
    <source>
        <dbReference type="SAM" id="Phobius"/>
    </source>
</evidence>
<feature type="domain" description="Yip1" evidence="6">
    <location>
        <begin position="12"/>
        <end position="195"/>
    </location>
</feature>
<dbReference type="EMBL" id="AP014936">
    <property type="protein sequence ID" value="BAU47450.1"/>
    <property type="molecule type" value="Genomic_DNA"/>
</dbReference>
<dbReference type="Proteomes" id="UP000218899">
    <property type="component" value="Chromosome"/>
</dbReference>
<feature type="transmembrane region" description="Helical" evidence="5">
    <location>
        <begin position="148"/>
        <end position="171"/>
    </location>
</feature>
<keyword evidence="3 5" id="KW-1133">Transmembrane helix</keyword>